<dbReference type="Gene3D" id="3.10.350.10">
    <property type="entry name" value="LysM domain"/>
    <property type="match status" value="1"/>
</dbReference>
<dbReference type="CDD" id="cd00118">
    <property type="entry name" value="LysM"/>
    <property type="match status" value="1"/>
</dbReference>
<feature type="signal peptide" evidence="2">
    <location>
        <begin position="1"/>
        <end position="22"/>
    </location>
</feature>
<evidence type="ECO:0000256" key="1">
    <source>
        <dbReference type="SAM" id="MobiDB-lite"/>
    </source>
</evidence>
<dbReference type="GO" id="GO:0016787">
    <property type="term" value="F:hydrolase activity"/>
    <property type="evidence" value="ECO:0007669"/>
    <property type="project" value="UniProtKB-KW"/>
</dbReference>
<protein>
    <submittedName>
        <fullName evidence="4">Cell wall hydrolase</fullName>
    </submittedName>
</protein>
<evidence type="ECO:0000256" key="2">
    <source>
        <dbReference type="SAM" id="SignalP"/>
    </source>
</evidence>
<dbReference type="SUPFAM" id="SSF54106">
    <property type="entry name" value="LysM domain"/>
    <property type="match status" value="1"/>
</dbReference>
<keyword evidence="5" id="KW-1185">Reference proteome</keyword>
<dbReference type="Proteomes" id="UP001148125">
    <property type="component" value="Unassembled WGS sequence"/>
</dbReference>
<dbReference type="InterPro" id="IPR018392">
    <property type="entry name" value="LysM"/>
</dbReference>
<feature type="domain" description="LysM" evidence="3">
    <location>
        <begin position="21"/>
        <end position="66"/>
    </location>
</feature>
<gene>
    <name evidence="4" type="ORF">N7Z68_13260</name>
</gene>
<keyword evidence="2" id="KW-0732">Signal</keyword>
<dbReference type="InterPro" id="IPR011105">
    <property type="entry name" value="Cell_wall_hydrolase_SleB"/>
</dbReference>
<feature type="region of interest" description="Disordered" evidence="1">
    <location>
        <begin position="68"/>
        <end position="103"/>
    </location>
</feature>
<dbReference type="EMBL" id="JAOTPO010000008">
    <property type="protein sequence ID" value="MDE5414343.1"/>
    <property type="molecule type" value="Genomic_DNA"/>
</dbReference>
<organism evidence="4 5">
    <name type="scientific">Alkalihalobacterium chitinilyticum</name>
    <dbReference type="NCBI Taxonomy" id="2980103"/>
    <lineage>
        <taxon>Bacteria</taxon>
        <taxon>Bacillati</taxon>
        <taxon>Bacillota</taxon>
        <taxon>Bacilli</taxon>
        <taxon>Bacillales</taxon>
        <taxon>Bacillaceae</taxon>
        <taxon>Alkalihalobacterium</taxon>
    </lineage>
</organism>
<name>A0ABT5VIR5_9BACI</name>
<dbReference type="RefSeq" id="WP_275118952.1">
    <property type="nucleotide sequence ID" value="NZ_JAOTPO010000008.1"/>
</dbReference>
<feature type="compositionally biased region" description="Polar residues" evidence="1">
    <location>
        <begin position="72"/>
        <end position="96"/>
    </location>
</feature>
<reference evidence="4" key="1">
    <citation type="submission" date="2024-05" db="EMBL/GenBank/DDBJ databases">
        <title>Alkalihalobacillus sp. strain MEB203 novel alkaliphilic bacterium from Lonar Lake, India.</title>
        <authorList>
            <person name="Joshi A."/>
            <person name="Thite S."/>
            <person name="Mengade P."/>
        </authorList>
    </citation>
    <scope>NUCLEOTIDE SEQUENCE</scope>
    <source>
        <strain evidence="4">MEB 203</strain>
    </source>
</reference>
<dbReference type="InterPro" id="IPR036779">
    <property type="entry name" value="LysM_dom_sf"/>
</dbReference>
<keyword evidence="4" id="KW-0378">Hydrolase</keyword>
<dbReference type="Pfam" id="PF01476">
    <property type="entry name" value="LysM"/>
    <property type="match status" value="1"/>
</dbReference>
<dbReference type="PROSITE" id="PS51782">
    <property type="entry name" value="LYSM"/>
    <property type="match status" value="1"/>
</dbReference>
<comment type="caution">
    <text evidence="4">The sequence shown here is derived from an EMBL/GenBank/DDBJ whole genome shotgun (WGS) entry which is preliminary data.</text>
</comment>
<dbReference type="Gene3D" id="1.10.10.2520">
    <property type="entry name" value="Cell wall hydrolase SleB, domain 1"/>
    <property type="match status" value="1"/>
</dbReference>
<dbReference type="Pfam" id="PF07486">
    <property type="entry name" value="Hydrolase_2"/>
    <property type="match status" value="1"/>
</dbReference>
<dbReference type="SMART" id="SM00257">
    <property type="entry name" value="LysM"/>
    <property type="match status" value="1"/>
</dbReference>
<evidence type="ECO:0000259" key="3">
    <source>
        <dbReference type="PROSITE" id="PS51782"/>
    </source>
</evidence>
<feature type="chain" id="PRO_5046980662" evidence="2">
    <location>
        <begin position="23"/>
        <end position="226"/>
    </location>
</feature>
<dbReference type="InterPro" id="IPR042047">
    <property type="entry name" value="SleB_dom1"/>
</dbReference>
<accession>A0ABT5VIR5</accession>
<sequence>MKKLIFLLTLLAALFFAAPVLAYTVEKGDTMTKIAQEHGLTLDELAEANPQVKNLDRIYVGEHIHIGKRKNNFNPPKQTSNSNNVSRSKGQSNANTEQKENYANKLKLTETELDLLARIVRAEAQTEPFEGKVAVADVVLNRLESSQFPNTIREVIYQPRQFQPVANGQVNKPADQESIKAVQAALSDMRNIAQGSLFFYNPDIATSRWLDSRETTIVIGQHVFKN</sequence>
<dbReference type="Gene3D" id="6.20.240.60">
    <property type="match status" value="1"/>
</dbReference>
<proteinExistence type="predicted"/>
<evidence type="ECO:0000313" key="4">
    <source>
        <dbReference type="EMBL" id="MDE5414343.1"/>
    </source>
</evidence>
<evidence type="ECO:0000313" key="5">
    <source>
        <dbReference type="Proteomes" id="UP001148125"/>
    </source>
</evidence>